<evidence type="ECO:0000256" key="3">
    <source>
        <dbReference type="SAM" id="MobiDB-lite"/>
    </source>
</evidence>
<evidence type="ECO:0000256" key="2">
    <source>
        <dbReference type="ARBA" id="ARBA00013064"/>
    </source>
</evidence>
<feature type="region of interest" description="Disordered" evidence="3">
    <location>
        <begin position="1"/>
        <end position="115"/>
    </location>
</feature>
<dbReference type="CDD" id="cd01446">
    <property type="entry name" value="DSP_MapKP"/>
    <property type="match status" value="1"/>
</dbReference>
<dbReference type="InterPro" id="IPR050348">
    <property type="entry name" value="Protein-Tyr_Phosphatase"/>
</dbReference>
<evidence type="ECO:0000259" key="6">
    <source>
        <dbReference type="PROSITE" id="PS50206"/>
    </source>
</evidence>
<feature type="compositionally biased region" description="Polar residues" evidence="3">
    <location>
        <begin position="96"/>
        <end position="111"/>
    </location>
</feature>
<dbReference type="PANTHER" id="PTHR19134:SF561">
    <property type="entry name" value="PROTEIN TYROSINE PHOSPHATASE 36E, ISOFORM A"/>
    <property type="match status" value="1"/>
</dbReference>
<dbReference type="Proteomes" id="UP000192927">
    <property type="component" value="Unassembled WGS sequence"/>
</dbReference>
<dbReference type="SUPFAM" id="SSF52799">
    <property type="entry name" value="(Phosphotyrosine protein) phosphatases II"/>
    <property type="match status" value="1"/>
</dbReference>
<dbReference type="EMBL" id="FWEW01002601">
    <property type="protein sequence ID" value="SLM38581.1"/>
    <property type="molecule type" value="Genomic_DNA"/>
</dbReference>
<feature type="compositionally biased region" description="Polar residues" evidence="3">
    <location>
        <begin position="144"/>
        <end position="153"/>
    </location>
</feature>
<dbReference type="Pfam" id="PF00102">
    <property type="entry name" value="Y_phosphatase"/>
    <property type="match status" value="2"/>
</dbReference>
<accession>A0A1W5D6C2</accession>
<feature type="compositionally biased region" description="Low complexity" evidence="3">
    <location>
        <begin position="1"/>
        <end position="10"/>
    </location>
</feature>
<dbReference type="InterPro" id="IPR036873">
    <property type="entry name" value="Rhodanese-like_dom_sf"/>
</dbReference>
<dbReference type="SMART" id="SM00404">
    <property type="entry name" value="PTPc_motif"/>
    <property type="match status" value="1"/>
</dbReference>
<organism evidence="7 8">
    <name type="scientific">Lasallia pustulata</name>
    <dbReference type="NCBI Taxonomy" id="136370"/>
    <lineage>
        <taxon>Eukaryota</taxon>
        <taxon>Fungi</taxon>
        <taxon>Dikarya</taxon>
        <taxon>Ascomycota</taxon>
        <taxon>Pezizomycotina</taxon>
        <taxon>Lecanoromycetes</taxon>
        <taxon>OSLEUM clade</taxon>
        <taxon>Umbilicariomycetidae</taxon>
        <taxon>Umbilicariales</taxon>
        <taxon>Umbilicariaceae</taxon>
        <taxon>Lasallia</taxon>
    </lineage>
</organism>
<evidence type="ECO:0000259" key="4">
    <source>
        <dbReference type="PROSITE" id="PS50055"/>
    </source>
</evidence>
<reference evidence="8" key="1">
    <citation type="submission" date="2017-03" db="EMBL/GenBank/DDBJ databases">
        <authorList>
            <person name="Sharma R."/>
            <person name="Thines M."/>
        </authorList>
    </citation>
    <scope>NUCLEOTIDE SEQUENCE [LARGE SCALE GENOMIC DNA]</scope>
</reference>
<evidence type="ECO:0000313" key="8">
    <source>
        <dbReference type="Proteomes" id="UP000192927"/>
    </source>
</evidence>
<keyword evidence="8" id="KW-1185">Reference proteome</keyword>
<dbReference type="InterPro" id="IPR029021">
    <property type="entry name" value="Prot-tyrosine_phosphatase-like"/>
</dbReference>
<evidence type="ECO:0000259" key="5">
    <source>
        <dbReference type="PROSITE" id="PS50056"/>
    </source>
</evidence>
<dbReference type="Gene3D" id="3.90.190.10">
    <property type="entry name" value="Protein tyrosine phosphatase superfamily"/>
    <property type="match status" value="1"/>
</dbReference>
<evidence type="ECO:0000313" key="7">
    <source>
        <dbReference type="EMBL" id="SLM38581.1"/>
    </source>
</evidence>
<feature type="compositionally biased region" description="Polar residues" evidence="3">
    <location>
        <begin position="54"/>
        <end position="65"/>
    </location>
</feature>
<dbReference type="Pfam" id="PF00581">
    <property type="entry name" value="Rhodanese"/>
    <property type="match status" value="1"/>
</dbReference>
<feature type="domain" description="Tyrosine specific protein phosphatases" evidence="5">
    <location>
        <begin position="757"/>
        <end position="870"/>
    </location>
</feature>
<dbReference type="PROSITE" id="PS00383">
    <property type="entry name" value="TYR_PHOSPHATASE_1"/>
    <property type="match status" value="1"/>
</dbReference>
<dbReference type="InterPro" id="IPR000387">
    <property type="entry name" value="Tyr_Pase_dom"/>
</dbReference>
<dbReference type="EC" id="3.1.3.48" evidence="2"/>
<feature type="domain" description="Tyrosine-protein phosphatase" evidence="4">
    <location>
        <begin position="553"/>
        <end position="879"/>
    </location>
</feature>
<dbReference type="SMART" id="SM00450">
    <property type="entry name" value="RHOD"/>
    <property type="match status" value="1"/>
</dbReference>
<dbReference type="InterPro" id="IPR000242">
    <property type="entry name" value="PTP_cat"/>
</dbReference>
<proteinExistence type="inferred from homology"/>
<dbReference type="Gene3D" id="3.40.250.10">
    <property type="entry name" value="Rhodanese-like domain"/>
    <property type="match status" value="1"/>
</dbReference>
<dbReference type="SMART" id="SM00194">
    <property type="entry name" value="PTPc"/>
    <property type="match status" value="1"/>
</dbReference>
<dbReference type="SUPFAM" id="SSF52821">
    <property type="entry name" value="Rhodanese/Cell cycle control phosphatase"/>
    <property type="match status" value="1"/>
</dbReference>
<dbReference type="PANTHER" id="PTHR19134">
    <property type="entry name" value="RECEPTOR-TYPE TYROSINE-PROTEIN PHOSPHATASE"/>
    <property type="match status" value="1"/>
</dbReference>
<dbReference type="AlphaFoldDB" id="A0A1W5D6C2"/>
<dbReference type="CDD" id="cd18533">
    <property type="entry name" value="PTP_fungal"/>
    <property type="match status" value="1"/>
</dbReference>
<feature type="region of interest" description="Disordered" evidence="3">
    <location>
        <begin position="142"/>
        <end position="165"/>
    </location>
</feature>
<dbReference type="PRINTS" id="PR00700">
    <property type="entry name" value="PRTYPHPHTASE"/>
</dbReference>
<dbReference type="GO" id="GO:0004725">
    <property type="term" value="F:protein tyrosine phosphatase activity"/>
    <property type="evidence" value="ECO:0007669"/>
    <property type="project" value="UniProtKB-EC"/>
</dbReference>
<dbReference type="PROSITE" id="PS50055">
    <property type="entry name" value="TYR_PHOSPHATASE_PTP"/>
    <property type="match status" value="1"/>
</dbReference>
<sequence length="900" mass="99256">MSTATTTRPSPRTPWPSHPQPHPQSRSHKRPSSTPLGLPGRAPASVGQAAAPYSTKSRSPAQTHNPRAPSPSYFGLVVDPASNIPLDSNPGGHAKSNWSPPSSAVRSTGITSPRELPVEANQEFEAFRKQSETNPFSLGHGNLSRFSMGSGQLPTLGGLEKERETRDDLILSPSQPILIPDARGSSWGNDPMEIDFAQDSHLRPSRNPSEPSLFDVPRQDSPANMLEGSLKLQRAQLSSLDDRHQRLSLPCDRLDPLPPGTSVMHRVQRAETLPDKFSNSGPSMITPQKLLDLLKTSPSQDILLLDLRVFPQFSVSRLAGAINLCIPTTLLKRPSFNVEKLADTFTKEEEKAKFAGWKEAKYIVVYDASSSQLKDAVSSINTLKKFTSEGWAGSACVLRGGFYEFAQKFPDHVDKQPSNETHHSSKKPLSIDPAMPGFLPVAGGCAMPSTQTAANPFFGNIRQNMDLIGGVGQVPVLHPSSLTPQSEAALPQWIRQAAERNNKGKAVADRFLTIEKAEQKRMQKALSGNVCYGTPLLSSAQSVQIAGIEKGTKNRYKDMLPYDHSRVRLQNVPEGECDYVNASYIKAEWSNKHYIASQAPVPATFEDFWRMVWEQDVRVIVMLTVETEGGQRKSHPYWDAGDYGPYKVKSLNEKRVSLELSSSLLRSPPTKEAQDRRPNAGRRRSTNPNSVAERDVVKDASNPLSPTEKPHVLVRKLALSHSAHPFQPMREITQLHYSGWPDFGAPAHSTHVLGLVEHCNSVVRTTAHKARAWAAAEPEPPGQRPVVVHCSAGCGRTGTFCTVDSVVDILKRQRLADDSDEQSGNGDGMDVHRDVEEEWVKRDDVDLVARVVEDFRAQRLSMVQTLRQFVLCYETVLEWLVREQAEGTKKQGGTNRSHPG</sequence>
<dbReference type="InterPro" id="IPR001763">
    <property type="entry name" value="Rhodanese-like_dom"/>
</dbReference>
<dbReference type="PROSITE" id="PS50206">
    <property type="entry name" value="RHODANESE_3"/>
    <property type="match status" value="1"/>
</dbReference>
<dbReference type="FunFam" id="3.40.250.10:FF:000051">
    <property type="entry name" value="Protein tyrosine phosphatase (Pyp1), putative"/>
    <property type="match status" value="1"/>
</dbReference>
<name>A0A1W5D6C2_9LECA</name>
<feature type="compositionally biased region" description="Pro residues" evidence="3">
    <location>
        <begin position="11"/>
        <end position="22"/>
    </location>
</feature>
<feature type="region of interest" description="Disordered" evidence="3">
    <location>
        <begin position="661"/>
        <end position="709"/>
    </location>
</feature>
<feature type="domain" description="Rhodanese" evidence="6">
    <location>
        <begin position="298"/>
        <end position="414"/>
    </location>
</feature>
<dbReference type="PROSITE" id="PS50056">
    <property type="entry name" value="TYR_PHOSPHATASE_2"/>
    <property type="match status" value="1"/>
</dbReference>
<comment type="similarity">
    <text evidence="1">Belongs to the protein-tyrosine phosphatase family. Non-receptor class subfamily.</text>
</comment>
<evidence type="ECO:0000256" key="1">
    <source>
        <dbReference type="ARBA" id="ARBA00009649"/>
    </source>
</evidence>
<protein>
    <recommendedName>
        <fullName evidence="2">protein-tyrosine-phosphatase</fullName>
        <ecNumber evidence="2">3.1.3.48</ecNumber>
    </recommendedName>
</protein>
<keyword evidence="7" id="KW-0675">Receptor</keyword>
<dbReference type="InterPro" id="IPR016130">
    <property type="entry name" value="Tyr_Pase_AS"/>
</dbReference>
<dbReference type="InterPro" id="IPR003595">
    <property type="entry name" value="Tyr_Pase_cat"/>
</dbReference>